<dbReference type="GO" id="GO:0004089">
    <property type="term" value="F:carbonate dehydratase activity"/>
    <property type="evidence" value="ECO:0007669"/>
    <property type="project" value="InterPro"/>
</dbReference>
<evidence type="ECO:0000256" key="1">
    <source>
        <dbReference type="ARBA" id="ARBA00006217"/>
    </source>
</evidence>
<comment type="cofactor">
    <cofactor evidence="3">
        <name>Zn(2+)</name>
        <dbReference type="ChEBI" id="CHEBI:29105"/>
    </cofactor>
    <text evidence="3">Binds 1 zinc ion per subunit.</text>
</comment>
<dbReference type="Proteomes" id="UP001165136">
    <property type="component" value="Unassembled WGS sequence"/>
</dbReference>
<evidence type="ECO:0000313" key="6">
    <source>
        <dbReference type="Proteomes" id="UP001165136"/>
    </source>
</evidence>
<proteinExistence type="inferred from homology"/>
<dbReference type="SUPFAM" id="SSF53056">
    <property type="entry name" value="beta-carbonic anhydrase, cab"/>
    <property type="match status" value="1"/>
</dbReference>
<dbReference type="InterPro" id="IPR001765">
    <property type="entry name" value="Carbonic_anhydrase"/>
</dbReference>
<feature type="chain" id="PRO_5040756798" evidence="4">
    <location>
        <begin position="36"/>
        <end position="248"/>
    </location>
</feature>
<keyword evidence="4" id="KW-0732">Signal</keyword>
<dbReference type="EMBL" id="BSTI01000001">
    <property type="protein sequence ID" value="GLY63990.1"/>
    <property type="molecule type" value="Genomic_DNA"/>
</dbReference>
<feature type="binding site" evidence="3">
    <location>
        <position position="157"/>
    </location>
    <ligand>
        <name>Zn(2+)</name>
        <dbReference type="ChEBI" id="CHEBI:29105"/>
    </ligand>
</feature>
<name>A0A9W6QW24_9PSEU</name>
<dbReference type="Pfam" id="PF00484">
    <property type="entry name" value="Pro_CA"/>
    <property type="match status" value="1"/>
</dbReference>
<organism evidence="5 6">
    <name type="scientific">Amycolatopsis taiwanensis</name>
    <dbReference type="NCBI Taxonomy" id="342230"/>
    <lineage>
        <taxon>Bacteria</taxon>
        <taxon>Bacillati</taxon>
        <taxon>Actinomycetota</taxon>
        <taxon>Actinomycetes</taxon>
        <taxon>Pseudonocardiales</taxon>
        <taxon>Pseudonocardiaceae</taxon>
        <taxon>Amycolatopsis</taxon>
    </lineage>
</organism>
<keyword evidence="6" id="KW-1185">Reference proteome</keyword>
<dbReference type="InterPro" id="IPR006311">
    <property type="entry name" value="TAT_signal"/>
</dbReference>
<protein>
    <submittedName>
        <fullName evidence="5">Carbonic anhydrase</fullName>
    </submittedName>
</protein>
<dbReference type="GO" id="GO:0008270">
    <property type="term" value="F:zinc ion binding"/>
    <property type="evidence" value="ECO:0007669"/>
    <property type="project" value="InterPro"/>
</dbReference>
<feature type="binding site" evidence="3">
    <location>
        <position position="106"/>
    </location>
    <ligand>
        <name>Zn(2+)</name>
        <dbReference type="ChEBI" id="CHEBI:29105"/>
    </ligand>
</feature>
<dbReference type="PANTHER" id="PTHR11002:SF79">
    <property type="entry name" value="CARBONIC ANHYDRASE 2"/>
    <property type="match status" value="1"/>
</dbReference>
<dbReference type="SMART" id="SM00947">
    <property type="entry name" value="Pro_CA"/>
    <property type="match status" value="1"/>
</dbReference>
<dbReference type="PANTHER" id="PTHR11002">
    <property type="entry name" value="CARBONIC ANHYDRASE"/>
    <property type="match status" value="1"/>
</dbReference>
<comment type="function">
    <text evidence="2">Catalyzes the reversible hydration of carbon dioxide to form bicarbonate.</text>
</comment>
<dbReference type="AlphaFoldDB" id="A0A9W6QW24"/>
<dbReference type="RefSeq" id="WP_285485771.1">
    <property type="nucleotide sequence ID" value="NZ_BSTI01000001.1"/>
</dbReference>
<evidence type="ECO:0000256" key="4">
    <source>
        <dbReference type="SAM" id="SignalP"/>
    </source>
</evidence>
<comment type="similarity">
    <text evidence="1">Belongs to the beta-class carbonic anhydrase family.</text>
</comment>
<keyword evidence="3" id="KW-0479">Metal-binding</keyword>
<dbReference type="Gene3D" id="3.40.1050.10">
    <property type="entry name" value="Carbonic anhydrase"/>
    <property type="match status" value="1"/>
</dbReference>
<dbReference type="InterPro" id="IPR036874">
    <property type="entry name" value="Carbonic_anhydrase_sf"/>
</dbReference>
<dbReference type="PROSITE" id="PS51318">
    <property type="entry name" value="TAT"/>
    <property type="match status" value="1"/>
</dbReference>
<feature type="binding site" evidence="3">
    <location>
        <position position="104"/>
    </location>
    <ligand>
        <name>Zn(2+)</name>
        <dbReference type="ChEBI" id="CHEBI:29105"/>
    </ligand>
</feature>
<feature type="binding site" evidence="3">
    <location>
        <position position="160"/>
    </location>
    <ligand>
        <name>Zn(2+)</name>
        <dbReference type="ChEBI" id="CHEBI:29105"/>
    </ligand>
</feature>
<keyword evidence="3" id="KW-0862">Zinc</keyword>
<accession>A0A9W6QW24</accession>
<sequence>MSHQFHPNKPGRAPSRRRFLLGSAAALAGAPALNAVTGGFAHASTGAIAEEGDPGPATPREALRLLEEGNERWVRGRLVHPHQTVARRIAVAPEQHPFATVFSCIDSRVPPEIVFDRGVGDLFVIRTAAQTLDGLVQGAVEYGEEEATTPLVVVMGHQRCGAVTLAVQVLNTGEPVPDHLVDVVRALTPAYEAAKPLPGDQIDNTIRAQIRLTVRQLRGDPIVDAVHSNVIGAYYSLDTGCVDFTVVP</sequence>
<evidence type="ECO:0000313" key="5">
    <source>
        <dbReference type="EMBL" id="GLY63990.1"/>
    </source>
</evidence>
<comment type="caution">
    <text evidence="5">The sequence shown here is derived from an EMBL/GenBank/DDBJ whole genome shotgun (WGS) entry which is preliminary data.</text>
</comment>
<gene>
    <name evidence="5" type="ORF">Atai01_06090</name>
</gene>
<evidence type="ECO:0000256" key="3">
    <source>
        <dbReference type="PIRSR" id="PIRSR601765-1"/>
    </source>
</evidence>
<feature type="signal peptide" evidence="4">
    <location>
        <begin position="1"/>
        <end position="35"/>
    </location>
</feature>
<evidence type="ECO:0000256" key="2">
    <source>
        <dbReference type="ARBA" id="ARBA00024993"/>
    </source>
</evidence>
<reference evidence="5" key="1">
    <citation type="submission" date="2023-03" db="EMBL/GenBank/DDBJ databases">
        <title>Amycolatopsis taiwanensis NBRC 103393.</title>
        <authorList>
            <person name="Ichikawa N."/>
            <person name="Sato H."/>
            <person name="Tonouchi N."/>
        </authorList>
    </citation>
    <scope>NUCLEOTIDE SEQUENCE</scope>
    <source>
        <strain evidence="5">NBRC 103393</strain>
    </source>
</reference>